<reference evidence="3 4" key="1">
    <citation type="submission" date="2024-07" db="EMBL/GenBank/DDBJ databases">
        <title>Luteimonas salilacus sp. nov., isolated from the shore soil of Salt Lake in Tibet of China.</title>
        <authorList>
            <person name="Zhang X."/>
            <person name="Li A."/>
        </authorList>
    </citation>
    <scope>NUCLEOTIDE SEQUENCE [LARGE SCALE GENOMIC DNA]</scope>
    <source>
        <strain evidence="3 4">B3-2-R+30</strain>
    </source>
</reference>
<sequence>MDSSSVDSTGGHSTASGGSDSSSIQNGTPASGLSQSSLEAGSAFDNPAAQREVAEAIATQQPIELEGPVCYAMQPGQTLQDIATAFGVEMRNLALANGIVNLETVYPGDVLSVPGPQDKPELGSLSAHYETGGRGPGTVSTGNGDIGGVSYGSYQLSTAAGRPQEFLANEGATWAGEFAGQQPGTAAFSQTWREVAAREPEAFGQAQHDYIERTHYGVQADRVESRTTVTAADGSVVTPGLDLAQHSRALQNVAWSTAVQHGPNSNIVANAVDGARDSGLQDWEPGFDRAVIDAVYDERGRRNADGELAHFSRNSTAVQEGVANRFVNERADAIAALEAEDRALRDSLGQP</sequence>
<feature type="compositionally biased region" description="Low complexity" evidence="1">
    <location>
        <begin position="7"/>
        <end position="23"/>
    </location>
</feature>
<dbReference type="Gene3D" id="3.10.350.10">
    <property type="entry name" value="LysM domain"/>
    <property type="match status" value="1"/>
</dbReference>
<dbReference type="Pfam" id="PF01476">
    <property type="entry name" value="LysM"/>
    <property type="match status" value="1"/>
</dbReference>
<comment type="caution">
    <text evidence="3">The sequence shown here is derived from an EMBL/GenBank/DDBJ whole genome shotgun (WGS) entry which is preliminary data.</text>
</comment>
<dbReference type="RefSeq" id="WP_370564212.1">
    <property type="nucleotide sequence ID" value="NZ_JBFWIB010000007.1"/>
</dbReference>
<dbReference type="EMBL" id="JBFWIC010000013">
    <property type="protein sequence ID" value="MEZ0475117.1"/>
    <property type="molecule type" value="Genomic_DNA"/>
</dbReference>
<dbReference type="Proteomes" id="UP001566331">
    <property type="component" value="Unassembled WGS sequence"/>
</dbReference>
<accession>A0ABV4HQX5</accession>
<dbReference type="SMART" id="SM00257">
    <property type="entry name" value="LysM"/>
    <property type="match status" value="1"/>
</dbReference>
<feature type="region of interest" description="Disordered" evidence="1">
    <location>
        <begin position="1"/>
        <end position="46"/>
    </location>
</feature>
<evidence type="ECO:0000256" key="1">
    <source>
        <dbReference type="SAM" id="MobiDB-lite"/>
    </source>
</evidence>
<feature type="compositionally biased region" description="Polar residues" evidence="1">
    <location>
        <begin position="24"/>
        <end position="39"/>
    </location>
</feature>
<feature type="domain" description="LysM" evidence="2">
    <location>
        <begin position="69"/>
        <end position="113"/>
    </location>
</feature>
<protein>
    <submittedName>
        <fullName evidence="3">LysM domain-containing protein</fullName>
    </submittedName>
</protein>
<dbReference type="PROSITE" id="PS51782">
    <property type="entry name" value="LYSM"/>
    <property type="match status" value="1"/>
</dbReference>
<dbReference type="SUPFAM" id="SSF54106">
    <property type="entry name" value="LysM domain"/>
    <property type="match status" value="1"/>
</dbReference>
<dbReference type="CDD" id="cd00118">
    <property type="entry name" value="LysM"/>
    <property type="match status" value="1"/>
</dbReference>
<organism evidence="3 4">
    <name type="scientific">Luteimonas salinilitoris</name>
    <dbReference type="NCBI Taxonomy" id="3237697"/>
    <lineage>
        <taxon>Bacteria</taxon>
        <taxon>Pseudomonadati</taxon>
        <taxon>Pseudomonadota</taxon>
        <taxon>Gammaproteobacteria</taxon>
        <taxon>Lysobacterales</taxon>
        <taxon>Lysobacteraceae</taxon>
        <taxon>Luteimonas</taxon>
    </lineage>
</organism>
<evidence type="ECO:0000259" key="2">
    <source>
        <dbReference type="PROSITE" id="PS51782"/>
    </source>
</evidence>
<evidence type="ECO:0000313" key="3">
    <source>
        <dbReference type="EMBL" id="MEZ0475117.1"/>
    </source>
</evidence>
<dbReference type="InterPro" id="IPR018392">
    <property type="entry name" value="LysM"/>
</dbReference>
<evidence type="ECO:0000313" key="4">
    <source>
        <dbReference type="Proteomes" id="UP001566331"/>
    </source>
</evidence>
<dbReference type="Pfam" id="PF21277">
    <property type="entry name" value="T6SS_VgrG3-like_C"/>
    <property type="match status" value="1"/>
</dbReference>
<name>A0ABV4HQX5_9GAMM</name>
<dbReference type="InterPro" id="IPR036779">
    <property type="entry name" value="LysM_dom_sf"/>
</dbReference>
<gene>
    <name evidence="3" type="ORF">AB6713_10890</name>
</gene>
<proteinExistence type="predicted"/>
<dbReference type="InterPro" id="IPR049073">
    <property type="entry name" value="T6SS_VgrG3-like_C"/>
</dbReference>
<keyword evidence="4" id="KW-1185">Reference proteome</keyword>